<feature type="compositionally biased region" description="Polar residues" evidence="1">
    <location>
        <begin position="50"/>
        <end position="63"/>
    </location>
</feature>
<feature type="compositionally biased region" description="Basic and acidic residues" evidence="1">
    <location>
        <begin position="36"/>
        <end position="49"/>
    </location>
</feature>
<protein>
    <submittedName>
        <fullName evidence="2">Uncharacterized protein</fullName>
    </submittedName>
</protein>
<keyword evidence="3" id="KW-1185">Reference proteome</keyword>
<dbReference type="Proteomes" id="UP000314294">
    <property type="component" value="Unassembled WGS sequence"/>
</dbReference>
<dbReference type="EMBL" id="SRLO01000947">
    <property type="protein sequence ID" value="TNN43744.1"/>
    <property type="molecule type" value="Genomic_DNA"/>
</dbReference>
<dbReference type="AlphaFoldDB" id="A0A4Z2FSQ5"/>
<gene>
    <name evidence="2" type="ORF">EYF80_046053</name>
</gene>
<evidence type="ECO:0000313" key="2">
    <source>
        <dbReference type="EMBL" id="TNN43744.1"/>
    </source>
</evidence>
<reference evidence="2 3" key="1">
    <citation type="submission" date="2019-03" db="EMBL/GenBank/DDBJ databases">
        <title>First draft genome of Liparis tanakae, snailfish: a comprehensive survey of snailfish specific genes.</title>
        <authorList>
            <person name="Kim W."/>
            <person name="Song I."/>
            <person name="Jeong J.-H."/>
            <person name="Kim D."/>
            <person name="Kim S."/>
            <person name="Ryu S."/>
            <person name="Song J.Y."/>
            <person name="Lee S.K."/>
        </authorList>
    </citation>
    <scope>NUCLEOTIDE SEQUENCE [LARGE SCALE GENOMIC DNA]</scope>
    <source>
        <tissue evidence="2">Muscle</tissue>
    </source>
</reference>
<evidence type="ECO:0000313" key="3">
    <source>
        <dbReference type="Proteomes" id="UP000314294"/>
    </source>
</evidence>
<proteinExistence type="predicted"/>
<organism evidence="2 3">
    <name type="scientific">Liparis tanakae</name>
    <name type="common">Tanaka's snailfish</name>
    <dbReference type="NCBI Taxonomy" id="230148"/>
    <lineage>
        <taxon>Eukaryota</taxon>
        <taxon>Metazoa</taxon>
        <taxon>Chordata</taxon>
        <taxon>Craniata</taxon>
        <taxon>Vertebrata</taxon>
        <taxon>Euteleostomi</taxon>
        <taxon>Actinopterygii</taxon>
        <taxon>Neopterygii</taxon>
        <taxon>Teleostei</taxon>
        <taxon>Neoteleostei</taxon>
        <taxon>Acanthomorphata</taxon>
        <taxon>Eupercaria</taxon>
        <taxon>Perciformes</taxon>
        <taxon>Cottioidei</taxon>
        <taxon>Cottales</taxon>
        <taxon>Liparidae</taxon>
        <taxon>Liparis</taxon>
    </lineage>
</organism>
<accession>A0A4Z2FSQ5</accession>
<sequence>MQRLRGASPEKGVILWARCLQHLTLRRKNTATTQREQPHGDEQRADSRRNPQPSTKTNGAEEQSSKCYYLLDFRLWASRLSSCDSAVTVSRIRCLSSSSNRASQR</sequence>
<feature type="region of interest" description="Disordered" evidence="1">
    <location>
        <begin position="27"/>
        <end position="63"/>
    </location>
</feature>
<comment type="caution">
    <text evidence="2">The sequence shown here is derived from an EMBL/GenBank/DDBJ whole genome shotgun (WGS) entry which is preliminary data.</text>
</comment>
<evidence type="ECO:0000256" key="1">
    <source>
        <dbReference type="SAM" id="MobiDB-lite"/>
    </source>
</evidence>
<name>A0A4Z2FSQ5_9TELE</name>